<name>A0A8I2YDR6_9AGAM</name>
<reference evidence="2" key="1">
    <citation type="submission" date="2021-03" db="EMBL/GenBank/DDBJ databases">
        <title>Evolutionary innovations through gain and loss of genes in the ectomycorrhizal Boletales.</title>
        <authorList>
            <person name="Wu G."/>
            <person name="Miyauchi S."/>
            <person name="Morin E."/>
            <person name="Yang Z.-L."/>
            <person name="Xu J."/>
            <person name="Martin F.M."/>
        </authorList>
    </citation>
    <scope>NUCLEOTIDE SEQUENCE</scope>
    <source>
        <strain evidence="2">BR01</strain>
    </source>
</reference>
<gene>
    <name evidence="2" type="ORF">JVT61DRAFT_12603</name>
</gene>
<comment type="caution">
    <text evidence="2">The sequence shown here is derived from an EMBL/GenBank/DDBJ whole genome shotgun (WGS) entry which is preliminary data.</text>
</comment>
<dbReference type="EMBL" id="JAGFBS010000059">
    <property type="protein sequence ID" value="KAG6369970.1"/>
    <property type="molecule type" value="Genomic_DNA"/>
</dbReference>
<evidence type="ECO:0000256" key="1">
    <source>
        <dbReference type="SAM" id="MobiDB-lite"/>
    </source>
</evidence>
<accession>A0A8I2YDR6</accession>
<protein>
    <submittedName>
        <fullName evidence="2">Uncharacterized protein</fullName>
    </submittedName>
</protein>
<evidence type="ECO:0000313" key="2">
    <source>
        <dbReference type="EMBL" id="KAG6369970.1"/>
    </source>
</evidence>
<sequence length="191" mass="21385">MSERRIPRGVPSCTRCLLMKNSSRSNTNGRRQGIQELLKPAVPTVLPTMGSPKQYHCRTKITPHFEAPSKKARADPSSSICKPDWLKIGFNEIGKKDRDRGRAEGSGPTKKASPFVTPLIHPYPSTSPTLPQMTPPNTCVTDHKATVREHVGDTYFEFPGHAFFQNNISILVPTHQLCPGCHLPFHHYLHR</sequence>
<feature type="compositionally biased region" description="Basic and acidic residues" evidence="1">
    <location>
        <begin position="93"/>
        <end position="103"/>
    </location>
</feature>
<organism evidence="2 3">
    <name type="scientific">Boletus reticuloceps</name>
    <dbReference type="NCBI Taxonomy" id="495285"/>
    <lineage>
        <taxon>Eukaryota</taxon>
        <taxon>Fungi</taxon>
        <taxon>Dikarya</taxon>
        <taxon>Basidiomycota</taxon>
        <taxon>Agaricomycotina</taxon>
        <taxon>Agaricomycetes</taxon>
        <taxon>Agaricomycetidae</taxon>
        <taxon>Boletales</taxon>
        <taxon>Boletineae</taxon>
        <taxon>Boletaceae</taxon>
        <taxon>Boletoideae</taxon>
        <taxon>Boletus</taxon>
    </lineage>
</organism>
<keyword evidence="3" id="KW-1185">Reference proteome</keyword>
<evidence type="ECO:0000313" key="3">
    <source>
        <dbReference type="Proteomes" id="UP000683000"/>
    </source>
</evidence>
<proteinExistence type="predicted"/>
<dbReference type="AlphaFoldDB" id="A0A8I2YDR6"/>
<dbReference type="Proteomes" id="UP000683000">
    <property type="component" value="Unassembled WGS sequence"/>
</dbReference>
<feature type="region of interest" description="Disordered" evidence="1">
    <location>
        <begin position="92"/>
        <end position="118"/>
    </location>
</feature>
<dbReference type="OrthoDB" id="10250660at2759"/>